<protein>
    <submittedName>
        <fullName evidence="2">TIGR03086 family metal-binding protein</fullName>
    </submittedName>
</protein>
<evidence type="ECO:0000259" key="1">
    <source>
        <dbReference type="Pfam" id="PF11716"/>
    </source>
</evidence>
<dbReference type="InterPro" id="IPR024344">
    <property type="entry name" value="MDMPI_metal-binding"/>
</dbReference>
<dbReference type="NCBIfam" id="TIGR03086">
    <property type="entry name" value="TIGR03086 family metal-binding protein"/>
    <property type="match status" value="1"/>
</dbReference>
<dbReference type="NCBIfam" id="TIGR03083">
    <property type="entry name" value="maleylpyruvate isomerase family mycothiol-dependent enzyme"/>
    <property type="match status" value="1"/>
</dbReference>
<dbReference type="SUPFAM" id="SSF109854">
    <property type="entry name" value="DinB/YfiT-like putative metalloenzymes"/>
    <property type="match status" value="1"/>
</dbReference>
<dbReference type="InterPro" id="IPR034660">
    <property type="entry name" value="DinB/YfiT-like"/>
</dbReference>
<evidence type="ECO:0000313" key="2">
    <source>
        <dbReference type="EMBL" id="MDX3701716.1"/>
    </source>
</evidence>
<accession>A0ABU4NF14</accession>
<dbReference type="RefSeq" id="WP_060891853.1">
    <property type="nucleotide sequence ID" value="NZ_JARAUT010000016.1"/>
</dbReference>
<dbReference type="EMBL" id="JARAYU010000005">
    <property type="protein sequence ID" value="MDX3701716.1"/>
    <property type="molecule type" value="Genomic_DNA"/>
</dbReference>
<organism evidence="2 3">
    <name type="scientific">Streptomyces europaeiscabiei</name>
    <dbReference type="NCBI Taxonomy" id="146819"/>
    <lineage>
        <taxon>Bacteria</taxon>
        <taxon>Bacillati</taxon>
        <taxon>Actinomycetota</taxon>
        <taxon>Actinomycetes</taxon>
        <taxon>Kitasatosporales</taxon>
        <taxon>Streptomycetaceae</taxon>
        <taxon>Streptomyces</taxon>
    </lineage>
</organism>
<proteinExistence type="predicted"/>
<comment type="caution">
    <text evidence="2">The sequence shown here is derived from an EMBL/GenBank/DDBJ whole genome shotgun (WGS) entry which is preliminary data.</text>
</comment>
<dbReference type="InterPro" id="IPR017520">
    <property type="entry name" value="CHP03086"/>
</dbReference>
<gene>
    <name evidence="2" type="ORF">PV662_18470</name>
</gene>
<evidence type="ECO:0000313" key="3">
    <source>
        <dbReference type="Proteomes" id="UP001271274"/>
    </source>
</evidence>
<reference evidence="2 3" key="1">
    <citation type="journal article" date="2023" name="Microb. Genom.">
        <title>Mesoterricola silvestris gen. nov., sp. nov., Mesoterricola sediminis sp. nov., Geothrix oryzae sp. nov., Geothrix edaphica sp. nov., Geothrix rubra sp. nov., and Geothrix limicola sp. nov., six novel members of Acidobacteriota isolated from soils.</title>
        <authorList>
            <person name="Weisberg A.J."/>
            <person name="Pearce E."/>
            <person name="Kramer C.G."/>
            <person name="Chang J.H."/>
            <person name="Clarke C.R."/>
        </authorList>
    </citation>
    <scope>NUCLEOTIDE SEQUENCE [LARGE SCALE GENOMIC DNA]</scope>
    <source>
        <strain evidence="2 3">ID09-01A</strain>
    </source>
</reference>
<keyword evidence="3" id="KW-1185">Reference proteome</keyword>
<dbReference type="InterPro" id="IPR017517">
    <property type="entry name" value="Maleyloyr_isom"/>
</dbReference>
<feature type="domain" description="Mycothiol-dependent maleylpyruvate isomerase metal-binding" evidence="1">
    <location>
        <begin position="12"/>
        <end position="135"/>
    </location>
</feature>
<sequence>MTDHAPIPLDLAPQARIVARLARGVRDEQLSEPTPCPEYAVHHLLGHLLGLAVAFRDAGRKDLGPTTDTDPQAALPDVGQGWREALPQVLDELGVAWRDAAAWTGETRAGGVPLPGEIAGAVAADELVVHGWDLARATGQAYDPDPAALAATHSFLAASVDDPSRGDIFGPVVPVPDGAPLLDRVIGLSGRDPIWKP</sequence>
<dbReference type="Gene3D" id="1.20.120.450">
    <property type="entry name" value="dinb family like domain"/>
    <property type="match status" value="1"/>
</dbReference>
<dbReference type="Pfam" id="PF11716">
    <property type="entry name" value="MDMPI_N"/>
    <property type="match status" value="1"/>
</dbReference>
<dbReference type="Proteomes" id="UP001271274">
    <property type="component" value="Unassembled WGS sequence"/>
</dbReference>
<name>A0ABU4NF14_9ACTN</name>